<dbReference type="CDD" id="cd06261">
    <property type="entry name" value="TM_PBP2"/>
    <property type="match status" value="1"/>
</dbReference>
<dbReference type="RefSeq" id="WP_131978219.1">
    <property type="nucleotide sequence ID" value="NZ_SMKL01000002.1"/>
</dbReference>
<evidence type="ECO:0000259" key="8">
    <source>
        <dbReference type="PROSITE" id="PS50928"/>
    </source>
</evidence>
<reference evidence="9 10" key="1">
    <citation type="submission" date="2019-02" db="EMBL/GenBank/DDBJ databases">
        <title>Draft genome sequences of novel Actinobacteria.</title>
        <authorList>
            <person name="Sahin N."/>
            <person name="Ay H."/>
            <person name="Saygin H."/>
        </authorList>
    </citation>
    <scope>NUCLEOTIDE SEQUENCE [LARGE SCALE GENOMIC DNA]</scope>
    <source>
        <strain evidence="9 10">KC603</strain>
    </source>
</reference>
<comment type="caution">
    <text evidence="9">The sequence shown here is derived from an EMBL/GenBank/DDBJ whole genome shotgun (WGS) entry which is preliminary data.</text>
</comment>
<evidence type="ECO:0000313" key="10">
    <source>
        <dbReference type="Proteomes" id="UP000295621"/>
    </source>
</evidence>
<feature type="transmembrane region" description="Helical" evidence="7">
    <location>
        <begin position="283"/>
        <end position="303"/>
    </location>
</feature>
<keyword evidence="10" id="KW-1185">Reference proteome</keyword>
<feature type="transmembrane region" description="Helical" evidence="7">
    <location>
        <begin position="121"/>
        <end position="142"/>
    </location>
</feature>
<keyword evidence="2 7" id="KW-0813">Transport</keyword>
<dbReference type="InterPro" id="IPR051393">
    <property type="entry name" value="ABC_transporter_permease"/>
</dbReference>
<feature type="transmembrane region" description="Helical" evidence="7">
    <location>
        <begin position="89"/>
        <end position="109"/>
    </location>
</feature>
<feature type="transmembrane region" description="Helical" evidence="7">
    <location>
        <begin position="223"/>
        <end position="248"/>
    </location>
</feature>
<dbReference type="EMBL" id="SMKL01000002">
    <property type="protein sequence ID" value="TDC56724.1"/>
    <property type="molecule type" value="Genomic_DNA"/>
</dbReference>
<dbReference type="Proteomes" id="UP000295621">
    <property type="component" value="Unassembled WGS sequence"/>
</dbReference>
<protein>
    <submittedName>
        <fullName evidence="9">Sugar ABC transporter permease</fullName>
    </submittedName>
</protein>
<dbReference type="PANTHER" id="PTHR30193">
    <property type="entry name" value="ABC TRANSPORTER PERMEASE PROTEIN"/>
    <property type="match status" value="1"/>
</dbReference>
<evidence type="ECO:0000256" key="1">
    <source>
        <dbReference type="ARBA" id="ARBA00004651"/>
    </source>
</evidence>
<dbReference type="PANTHER" id="PTHR30193:SF18">
    <property type="entry name" value="OSMOPROTECTIVE COMPOUNDS UPTAKE PERMEASE PROTEIN GGTC"/>
    <property type="match status" value="1"/>
</dbReference>
<feature type="domain" description="ABC transmembrane type-1" evidence="8">
    <location>
        <begin position="85"/>
        <end position="302"/>
    </location>
</feature>
<keyword evidence="5 7" id="KW-1133">Transmembrane helix</keyword>
<feature type="transmembrane region" description="Helical" evidence="7">
    <location>
        <begin position="32"/>
        <end position="51"/>
    </location>
</feature>
<evidence type="ECO:0000256" key="2">
    <source>
        <dbReference type="ARBA" id="ARBA00022448"/>
    </source>
</evidence>
<evidence type="ECO:0000256" key="6">
    <source>
        <dbReference type="ARBA" id="ARBA00023136"/>
    </source>
</evidence>
<dbReference type="InterPro" id="IPR035906">
    <property type="entry name" value="MetI-like_sf"/>
</dbReference>
<proteinExistence type="inferred from homology"/>
<gene>
    <name evidence="9" type="ORF">E1212_01120</name>
</gene>
<dbReference type="Gene3D" id="1.10.3720.10">
    <property type="entry name" value="MetI-like"/>
    <property type="match status" value="1"/>
</dbReference>
<evidence type="ECO:0000313" key="9">
    <source>
        <dbReference type="EMBL" id="TDC56724.1"/>
    </source>
</evidence>
<sequence length="312" mass="34614">MALAVVLFVGVMGAILLLVGRARRRVDIWQSLAFVLPALLLLGVGLIYPAIRTMYQSLFDRTTDEFLGLDNFTEIFTNSDMLIVLRNTAIWVIVTPIVATFIGLVYAVLVDRSRVEAFAKAVIFLPMAISLVGASIIWRYVYEYRPDQQNIDQVGLLNQLLVWVGLEPRHFLVDSPWNTLFLIVVMIWVQAGFAMTVLSAAIKAIPSDITEAAQLDGLTGVRMFRYITVPSIRPALIVVLTTISIGTLKVFDIVRTMTGGQFDTSVVANEFYTQGFQLGDTGLASALAVLLFILVIPIVAYNVRQLRKADLR</sequence>
<keyword evidence="6 7" id="KW-0472">Membrane</keyword>
<dbReference type="PROSITE" id="PS50928">
    <property type="entry name" value="ABC_TM1"/>
    <property type="match status" value="1"/>
</dbReference>
<comment type="similarity">
    <text evidence="7">Belongs to the binding-protein-dependent transport system permease family.</text>
</comment>
<comment type="subcellular location">
    <subcellularLocation>
        <location evidence="1 7">Cell membrane</location>
        <topology evidence="1 7">Multi-pass membrane protein</topology>
    </subcellularLocation>
</comment>
<dbReference type="SUPFAM" id="SSF161098">
    <property type="entry name" value="MetI-like"/>
    <property type="match status" value="1"/>
</dbReference>
<dbReference type="GO" id="GO:0005886">
    <property type="term" value="C:plasma membrane"/>
    <property type="evidence" value="ECO:0007669"/>
    <property type="project" value="UniProtKB-SubCell"/>
</dbReference>
<dbReference type="OrthoDB" id="3515028at2"/>
<keyword evidence="3" id="KW-1003">Cell membrane</keyword>
<accession>A0A4R4S3Y4</accession>
<organism evidence="9 10">
    <name type="scientific">Jiangella ureilytica</name>
    <dbReference type="NCBI Taxonomy" id="2530374"/>
    <lineage>
        <taxon>Bacteria</taxon>
        <taxon>Bacillati</taxon>
        <taxon>Actinomycetota</taxon>
        <taxon>Actinomycetes</taxon>
        <taxon>Jiangellales</taxon>
        <taxon>Jiangellaceae</taxon>
        <taxon>Jiangella</taxon>
    </lineage>
</organism>
<dbReference type="InterPro" id="IPR000515">
    <property type="entry name" value="MetI-like"/>
</dbReference>
<name>A0A4R4S3Y4_9ACTN</name>
<evidence type="ECO:0000256" key="4">
    <source>
        <dbReference type="ARBA" id="ARBA00022692"/>
    </source>
</evidence>
<evidence type="ECO:0000256" key="5">
    <source>
        <dbReference type="ARBA" id="ARBA00022989"/>
    </source>
</evidence>
<dbReference type="AlphaFoldDB" id="A0A4R4S3Y4"/>
<dbReference type="Pfam" id="PF00528">
    <property type="entry name" value="BPD_transp_1"/>
    <property type="match status" value="1"/>
</dbReference>
<keyword evidence="4 7" id="KW-0812">Transmembrane</keyword>
<evidence type="ECO:0000256" key="3">
    <source>
        <dbReference type="ARBA" id="ARBA00022475"/>
    </source>
</evidence>
<feature type="transmembrane region" description="Helical" evidence="7">
    <location>
        <begin position="179"/>
        <end position="202"/>
    </location>
</feature>
<evidence type="ECO:0000256" key="7">
    <source>
        <dbReference type="RuleBase" id="RU363032"/>
    </source>
</evidence>
<dbReference type="GO" id="GO:0055085">
    <property type="term" value="P:transmembrane transport"/>
    <property type="evidence" value="ECO:0007669"/>
    <property type="project" value="InterPro"/>
</dbReference>